<evidence type="ECO:0000313" key="1">
    <source>
        <dbReference type="EMBL" id="OUC40037.1"/>
    </source>
</evidence>
<evidence type="ECO:0000313" key="2">
    <source>
        <dbReference type="Proteomes" id="UP000243006"/>
    </source>
</evidence>
<protein>
    <submittedName>
        <fullName evidence="1">Uncharacterized protein</fullName>
    </submittedName>
</protein>
<dbReference type="Proteomes" id="UP000243006">
    <property type="component" value="Unassembled WGS sequence"/>
</dbReference>
<accession>A0A1Y3E877</accession>
<sequence>MDRKATPIYHYSKPGGEALRGWAPVDGRCLTLGTVELSKRQGAQLLQSSGSFSLVSRLTTGSAHDDDPLTELSAKCITCRSRCPFASSADSFCPTDPFADPGSLAQQ</sequence>
<name>A0A1Y3E877_9BILA</name>
<organism evidence="1 2">
    <name type="scientific">Trichinella nativa</name>
    <dbReference type="NCBI Taxonomy" id="6335"/>
    <lineage>
        <taxon>Eukaryota</taxon>
        <taxon>Metazoa</taxon>
        <taxon>Ecdysozoa</taxon>
        <taxon>Nematoda</taxon>
        <taxon>Enoplea</taxon>
        <taxon>Dorylaimia</taxon>
        <taxon>Trichinellida</taxon>
        <taxon>Trichinellidae</taxon>
        <taxon>Trichinella</taxon>
    </lineage>
</organism>
<gene>
    <name evidence="1" type="ORF">D917_04388</name>
</gene>
<dbReference type="EMBL" id="LVZM01023374">
    <property type="protein sequence ID" value="OUC40037.1"/>
    <property type="molecule type" value="Genomic_DNA"/>
</dbReference>
<dbReference type="AlphaFoldDB" id="A0A1Y3E877"/>
<reference evidence="1 2" key="1">
    <citation type="submission" date="2015-04" db="EMBL/GenBank/DDBJ databases">
        <title>Draft genome of the roundworm Trichinella nativa.</title>
        <authorList>
            <person name="Mitreva M."/>
        </authorList>
    </citation>
    <scope>NUCLEOTIDE SEQUENCE [LARGE SCALE GENOMIC DNA]</scope>
    <source>
        <strain evidence="1 2">ISS45</strain>
    </source>
</reference>
<proteinExistence type="predicted"/>
<comment type="caution">
    <text evidence="1">The sequence shown here is derived from an EMBL/GenBank/DDBJ whole genome shotgun (WGS) entry which is preliminary data.</text>
</comment>